<dbReference type="SUPFAM" id="SSF55781">
    <property type="entry name" value="GAF domain-like"/>
    <property type="match status" value="1"/>
</dbReference>
<dbReference type="Gene3D" id="3.30.450.40">
    <property type="match status" value="1"/>
</dbReference>
<dbReference type="InterPro" id="IPR029016">
    <property type="entry name" value="GAF-like_dom_sf"/>
</dbReference>
<sequence length="262" mass="27493">MPQSVDRALDILDAVAGADGPVTAKALARRTGCGLSTVYELLGALTARGHVVRTASGYTLGYRVPALYGAFRRQMRLDDEVHGLLLKARRAVEADTYFSTYRDGDIAVLAGTAASFPATGGFSVGRDADGHATAHGKVLLSALPRAARLRYLAQTGMRAITPRTITSPEVLDAELRRVRREGVAVEMEECAPGVACVAVPVPLPDGGGAITAVSAALPLEEFHRRGRQVTQTLRHVAAEAGRLAARTAPGTLLMGKSAGRGE</sequence>
<protein>
    <submittedName>
        <fullName evidence="6">IclR family transcriptional regulator C-terminal domain-containing protein</fullName>
    </submittedName>
</protein>
<dbReference type="PANTHER" id="PTHR30136:SF24">
    <property type="entry name" value="HTH-TYPE TRANSCRIPTIONAL REPRESSOR ALLR"/>
    <property type="match status" value="1"/>
</dbReference>
<evidence type="ECO:0000259" key="4">
    <source>
        <dbReference type="PROSITE" id="PS51077"/>
    </source>
</evidence>
<dbReference type="PANTHER" id="PTHR30136">
    <property type="entry name" value="HELIX-TURN-HELIX TRANSCRIPTIONAL REGULATOR, ICLR FAMILY"/>
    <property type="match status" value="1"/>
</dbReference>
<feature type="domain" description="HTH iclR-type" evidence="4">
    <location>
        <begin position="2"/>
        <end position="62"/>
    </location>
</feature>
<gene>
    <name evidence="6" type="ORF">GCM10009544_20400</name>
</gene>
<evidence type="ECO:0000313" key="7">
    <source>
        <dbReference type="Proteomes" id="UP001499895"/>
    </source>
</evidence>
<dbReference type="InterPro" id="IPR050707">
    <property type="entry name" value="HTH_MetabolicPath_Reg"/>
</dbReference>
<dbReference type="SMART" id="SM00346">
    <property type="entry name" value="HTH_ICLR"/>
    <property type="match status" value="1"/>
</dbReference>
<dbReference type="PROSITE" id="PS51077">
    <property type="entry name" value="HTH_ICLR"/>
    <property type="match status" value="1"/>
</dbReference>
<dbReference type="SUPFAM" id="SSF46785">
    <property type="entry name" value="Winged helix' DNA-binding domain"/>
    <property type="match status" value="1"/>
</dbReference>
<dbReference type="InterPro" id="IPR005471">
    <property type="entry name" value="Tscrpt_reg_IclR_N"/>
</dbReference>
<dbReference type="PROSITE" id="PS51078">
    <property type="entry name" value="ICLR_ED"/>
    <property type="match status" value="1"/>
</dbReference>
<dbReference type="Proteomes" id="UP001499895">
    <property type="component" value="Unassembled WGS sequence"/>
</dbReference>
<evidence type="ECO:0000256" key="1">
    <source>
        <dbReference type="ARBA" id="ARBA00023015"/>
    </source>
</evidence>
<organism evidence="6 7">
    <name type="scientific">Streptomyces stramineus</name>
    <dbReference type="NCBI Taxonomy" id="173861"/>
    <lineage>
        <taxon>Bacteria</taxon>
        <taxon>Bacillati</taxon>
        <taxon>Actinomycetota</taxon>
        <taxon>Actinomycetes</taxon>
        <taxon>Kitasatosporales</taxon>
        <taxon>Streptomycetaceae</taxon>
        <taxon>Streptomyces</taxon>
    </lineage>
</organism>
<evidence type="ECO:0000313" key="6">
    <source>
        <dbReference type="EMBL" id="GAA0457728.1"/>
    </source>
</evidence>
<dbReference type="Gene3D" id="1.10.10.10">
    <property type="entry name" value="Winged helix-like DNA-binding domain superfamily/Winged helix DNA-binding domain"/>
    <property type="match status" value="1"/>
</dbReference>
<comment type="caution">
    <text evidence="6">The sequence shown here is derived from an EMBL/GenBank/DDBJ whole genome shotgun (WGS) entry which is preliminary data.</text>
</comment>
<dbReference type="EMBL" id="BAAAHB010000015">
    <property type="protein sequence ID" value="GAA0457728.1"/>
    <property type="molecule type" value="Genomic_DNA"/>
</dbReference>
<keyword evidence="7" id="KW-1185">Reference proteome</keyword>
<feature type="domain" description="IclR-ED" evidence="5">
    <location>
        <begin position="63"/>
        <end position="249"/>
    </location>
</feature>
<name>A0ABN0ZSS4_9ACTN</name>
<accession>A0ABN0ZSS4</accession>
<keyword evidence="3" id="KW-0804">Transcription</keyword>
<dbReference type="RefSeq" id="WP_344089074.1">
    <property type="nucleotide sequence ID" value="NZ_BAAAHB010000015.1"/>
</dbReference>
<proteinExistence type="predicted"/>
<keyword evidence="1" id="KW-0805">Transcription regulation</keyword>
<reference evidence="6 7" key="1">
    <citation type="journal article" date="2019" name="Int. J. Syst. Evol. Microbiol.">
        <title>The Global Catalogue of Microorganisms (GCM) 10K type strain sequencing project: providing services to taxonomists for standard genome sequencing and annotation.</title>
        <authorList>
            <consortium name="The Broad Institute Genomics Platform"/>
            <consortium name="The Broad Institute Genome Sequencing Center for Infectious Disease"/>
            <person name="Wu L."/>
            <person name="Ma J."/>
        </authorList>
    </citation>
    <scope>NUCLEOTIDE SEQUENCE [LARGE SCALE GENOMIC DNA]</scope>
    <source>
        <strain evidence="6 7">JCM 10649</strain>
    </source>
</reference>
<dbReference type="InterPro" id="IPR014757">
    <property type="entry name" value="Tscrpt_reg_IclR_C"/>
</dbReference>
<dbReference type="InterPro" id="IPR036390">
    <property type="entry name" value="WH_DNA-bd_sf"/>
</dbReference>
<evidence type="ECO:0000256" key="2">
    <source>
        <dbReference type="ARBA" id="ARBA00023125"/>
    </source>
</evidence>
<dbReference type="InterPro" id="IPR036388">
    <property type="entry name" value="WH-like_DNA-bd_sf"/>
</dbReference>
<keyword evidence="2" id="KW-0238">DNA-binding</keyword>
<dbReference type="Pfam" id="PF01614">
    <property type="entry name" value="IclR_C"/>
    <property type="match status" value="1"/>
</dbReference>
<dbReference type="Pfam" id="PF09339">
    <property type="entry name" value="HTH_IclR"/>
    <property type="match status" value="1"/>
</dbReference>
<evidence type="ECO:0000256" key="3">
    <source>
        <dbReference type="ARBA" id="ARBA00023163"/>
    </source>
</evidence>
<evidence type="ECO:0000259" key="5">
    <source>
        <dbReference type="PROSITE" id="PS51078"/>
    </source>
</evidence>